<dbReference type="RefSeq" id="WP_256412277.1">
    <property type="nucleotide sequence ID" value="NZ_JANHDM010000009.1"/>
</dbReference>
<dbReference type="AlphaFoldDB" id="A0ABD5QYW8"/>
<proteinExistence type="predicted"/>
<protein>
    <submittedName>
        <fullName evidence="7">DUF4870 domain-containing protein</fullName>
    </submittedName>
</protein>
<evidence type="ECO:0000256" key="6">
    <source>
        <dbReference type="SAM" id="Phobius"/>
    </source>
</evidence>
<keyword evidence="8" id="KW-1185">Reference proteome</keyword>
<evidence type="ECO:0000256" key="2">
    <source>
        <dbReference type="ARBA" id="ARBA00022692"/>
    </source>
</evidence>
<dbReference type="Pfam" id="PF09685">
    <property type="entry name" value="MamF_MmsF"/>
    <property type="match status" value="1"/>
</dbReference>
<comment type="caution">
    <text evidence="7">The sequence shown here is derived from an EMBL/GenBank/DDBJ whole genome shotgun (WGS) entry which is preliminary data.</text>
</comment>
<name>A0ABD5QYW8_9EURY</name>
<organism evidence="7 8">
    <name type="scientific">Halorubrum rubrum</name>
    <dbReference type="NCBI Taxonomy" id="1126240"/>
    <lineage>
        <taxon>Archaea</taxon>
        <taxon>Methanobacteriati</taxon>
        <taxon>Methanobacteriota</taxon>
        <taxon>Stenosarchaea group</taxon>
        <taxon>Halobacteria</taxon>
        <taxon>Halobacteriales</taxon>
        <taxon>Haloferacaceae</taxon>
        <taxon>Halorubrum</taxon>
    </lineage>
</organism>
<dbReference type="EMBL" id="JBHSKY010000003">
    <property type="protein sequence ID" value="MFC5277756.1"/>
    <property type="molecule type" value="Genomic_DNA"/>
</dbReference>
<evidence type="ECO:0000256" key="5">
    <source>
        <dbReference type="SAM" id="MobiDB-lite"/>
    </source>
</evidence>
<dbReference type="PANTHER" id="PTHR36460">
    <property type="entry name" value="UPF0132 DOMAIN PROTEIN (AFU_ORTHOLOGUE AFUA_3G10255)"/>
    <property type="match status" value="1"/>
</dbReference>
<evidence type="ECO:0000256" key="3">
    <source>
        <dbReference type="ARBA" id="ARBA00022989"/>
    </source>
</evidence>
<sequence>MVTDRSTAGDAVDAVVEESTDDALTREKSMDSEATEPGMTEATESGTTAPTADTATGTGLEPNVAGALSYLLGPITGVLFYVLEPEDAFVRFHAVQSTLVFGGLFVASIVLSVVLTVISFVPGVGWIAAAALGLGSLLLTPVAFLAWAFLLYKAYSGEEYSVPLVGSYARTYATVKE</sequence>
<evidence type="ECO:0000313" key="7">
    <source>
        <dbReference type="EMBL" id="MFC5277756.1"/>
    </source>
</evidence>
<evidence type="ECO:0000256" key="4">
    <source>
        <dbReference type="ARBA" id="ARBA00023136"/>
    </source>
</evidence>
<dbReference type="Proteomes" id="UP001596118">
    <property type="component" value="Unassembled WGS sequence"/>
</dbReference>
<feature type="transmembrane region" description="Helical" evidence="6">
    <location>
        <begin position="95"/>
        <end position="120"/>
    </location>
</feature>
<keyword evidence="4 6" id="KW-0472">Membrane</keyword>
<comment type="subcellular location">
    <subcellularLocation>
        <location evidence="1">Membrane</location>
        <topology evidence="1">Multi-pass membrane protein</topology>
    </subcellularLocation>
</comment>
<feature type="compositionally biased region" description="Low complexity" evidence="5">
    <location>
        <begin position="46"/>
        <end position="57"/>
    </location>
</feature>
<accession>A0ABD5QYW8</accession>
<feature type="region of interest" description="Disordered" evidence="5">
    <location>
        <begin position="1"/>
        <end position="57"/>
    </location>
</feature>
<keyword evidence="3 6" id="KW-1133">Transmembrane helix</keyword>
<dbReference type="PANTHER" id="PTHR36460:SF1">
    <property type="entry name" value="UPF0132 DOMAIN PROTEIN (AFU_ORTHOLOGUE AFUA_3G10255)"/>
    <property type="match status" value="1"/>
</dbReference>
<reference evidence="7 8" key="1">
    <citation type="journal article" date="2019" name="Int. J. Syst. Evol. Microbiol.">
        <title>The Global Catalogue of Microorganisms (GCM) 10K type strain sequencing project: providing services to taxonomists for standard genome sequencing and annotation.</title>
        <authorList>
            <consortium name="The Broad Institute Genomics Platform"/>
            <consortium name="The Broad Institute Genome Sequencing Center for Infectious Disease"/>
            <person name="Wu L."/>
            <person name="Ma J."/>
        </authorList>
    </citation>
    <scope>NUCLEOTIDE SEQUENCE [LARGE SCALE GENOMIC DNA]</scope>
    <source>
        <strain evidence="7 8">CGMCC 1.12124</strain>
    </source>
</reference>
<gene>
    <name evidence="7" type="ORF">ACFPM1_03085</name>
</gene>
<evidence type="ECO:0000313" key="8">
    <source>
        <dbReference type="Proteomes" id="UP001596118"/>
    </source>
</evidence>
<dbReference type="GO" id="GO:0016020">
    <property type="term" value="C:membrane"/>
    <property type="evidence" value="ECO:0007669"/>
    <property type="project" value="UniProtKB-SubCell"/>
</dbReference>
<feature type="transmembrane region" description="Helical" evidence="6">
    <location>
        <begin position="126"/>
        <end position="152"/>
    </location>
</feature>
<keyword evidence="2 6" id="KW-0812">Transmembrane</keyword>
<dbReference type="InterPro" id="IPR019109">
    <property type="entry name" value="MamF_MmsF"/>
</dbReference>
<evidence type="ECO:0000256" key="1">
    <source>
        <dbReference type="ARBA" id="ARBA00004141"/>
    </source>
</evidence>